<comment type="caution">
    <text evidence="2">The sequence shown here is derived from an EMBL/GenBank/DDBJ whole genome shotgun (WGS) entry which is preliminary data.</text>
</comment>
<evidence type="ECO:0000313" key="2">
    <source>
        <dbReference type="EMBL" id="OXM59727.1"/>
    </source>
</evidence>
<feature type="compositionally biased region" description="Basic and acidic residues" evidence="1">
    <location>
        <begin position="217"/>
        <end position="230"/>
    </location>
</feature>
<dbReference type="RefSeq" id="WP_093953976.1">
    <property type="nucleotide sequence ID" value="NZ_NMUL01000076.1"/>
</dbReference>
<name>A0A229SL67_9PSEU</name>
<sequence length="249" mass="26690">MKHLHDDYTREIHTALGYFAAWPPGAAITLGDVGLVSGRRFRRKTSLTELGVDFAVSSPTPIGDLEYATKGSVDVSSTAGGEVPGTAAAKVLLNFSASGATFFQASGCATQTIVNLPALGRVLTRKHEWNRRYVVITEVVRSGPIVVLVSSERGATAELHASATPTESPLLGAARTGLDFTVRKGFAAHLASDSGASPLFQAMSLRKRPNRGGTMEYRNEVPPEDQDTRDMPTGFVLRRLTWDEFAAEA</sequence>
<accession>A0A229SL67</accession>
<dbReference type="Proteomes" id="UP000215199">
    <property type="component" value="Unassembled WGS sequence"/>
</dbReference>
<dbReference type="EMBL" id="NMUL01000076">
    <property type="protein sequence ID" value="OXM59727.1"/>
    <property type="molecule type" value="Genomic_DNA"/>
</dbReference>
<evidence type="ECO:0000256" key="1">
    <source>
        <dbReference type="SAM" id="MobiDB-lite"/>
    </source>
</evidence>
<reference evidence="3" key="1">
    <citation type="submission" date="2017-07" db="EMBL/GenBank/DDBJ databases">
        <title>Comparative genome mining reveals phylogenetic distribution patterns of secondary metabolites in Amycolatopsis.</title>
        <authorList>
            <person name="Adamek M."/>
            <person name="Alanjary M."/>
            <person name="Sales-Ortells H."/>
            <person name="Goodfellow M."/>
            <person name="Bull A.T."/>
            <person name="Kalinowski J."/>
            <person name="Ziemert N."/>
        </authorList>
    </citation>
    <scope>NUCLEOTIDE SEQUENCE [LARGE SCALE GENOMIC DNA]</scope>
    <source>
        <strain evidence="3">H5</strain>
    </source>
</reference>
<feature type="region of interest" description="Disordered" evidence="1">
    <location>
        <begin position="210"/>
        <end position="231"/>
    </location>
</feature>
<keyword evidence="3" id="KW-1185">Reference proteome</keyword>
<proteinExistence type="predicted"/>
<protein>
    <submittedName>
        <fullName evidence="2">Uncharacterized protein</fullName>
    </submittedName>
</protein>
<organism evidence="2 3">
    <name type="scientific">Amycolatopsis vastitatis</name>
    <dbReference type="NCBI Taxonomy" id="1905142"/>
    <lineage>
        <taxon>Bacteria</taxon>
        <taxon>Bacillati</taxon>
        <taxon>Actinomycetota</taxon>
        <taxon>Actinomycetes</taxon>
        <taxon>Pseudonocardiales</taxon>
        <taxon>Pseudonocardiaceae</taxon>
        <taxon>Amycolatopsis</taxon>
    </lineage>
</organism>
<gene>
    <name evidence="2" type="ORF">CF165_46320</name>
</gene>
<dbReference type="OrthoDB" id="4204970at2"/>
<evidence type="ECO:0000313" key="3">
    <source>
        <dbReference type="Proteomes" id="UP000215199"/>
    </source>
</evidence>
<dbReference type="AlphaFoldDB" id="A0A229SL67"/>